<keyword evidence="6 10" id="KW-0547">Nucleotide-binding</keyword>
<evidence type="ECO:0000256" key="9">
    <source>
        <dbReference type="ARBA" id="ARBA00049563"/>
    </source>
</evidence>
<comment type="subunit">
    <text evidence="10">Monomer.</text>
</comment>
<evidence type="ECO:0000313" key="14">
    <source>
        <dbReference type="EMBL" id="EAQ47799.1"/>
    </source>
</evidence>
<evidence type="ECO:0000256" key="2">
    <source>
        <dbReference type="ARBA" id="ARBA00003213"/>
    </source>
</evidence>
<comment type="caution">
    <text evidence="14">The sequence shown here is derived from an EMBL/GenBank/DDBJ whole genome shotgun (WGS) entry which is preliminary data.</text>
</comment>
<evidence type="ECO:0000256" key="5">
    <source>
        <dbReference type="ARBA" id="ARBA00022694"/>
    </source>
</evidence>
<evidence type="ECO:0000256" key="1">
    <source>
        <dbReference type="ARBA" id="ARBA00001946"/>
    </source>
</evidence>
<feature type="region of interest" description="Interaction with substrate tRNA" evidence="10">
    <location>
        <begin position="52"/>
        <end position="55"/>
    </location>
</feature>
<dbReference type="HAMAP" id="MF_00185">
    <property type="entry name" value="IPP_trans"/>
    <property type="match status" value="1"/>
</dbReference>
<evidence type="ECO:0000256" key="4">
    <source>
        <dbReference type="ARBA" id="ARBA00022679"/>
    </source>
</evidence>
<keyword evidence="15" id="KW-1185">Reference proteome</keyword>
<keyword evidence="8 10" id="KW-0460">Magnesium</keyword>
<feature type="site" description="Interaction with substrate tRNA" evidence="10">
    <location>
        <position position="118"/>
    </location>
</feature>
<gene>
    <name evidence="10 14" type="primary">miaA</name>
    <name evidence="14" type="ORF">MED217_08170</name>
</gene>
<dbReference type="STRING" id="398720.MED217_08170"/>
<dbReference type="GO" id="GO:0006400">
    <property type="term" value="P:tRNA modification"/>
    <property type="evidence" value="ECO:0007669"/>
    <property type="project" value="TreeGrafter"/>
</dbReference>
<evidence type="ECO:0000256" key="7">
    <source>
        <dbReference type="ARBA" id="ARBA00022840"/>
    </source>
</evidence>
<keyword evidence="7 10" id="KW-0067">ATP-binding</keyword>
<dbReference type="PANTHER" id="PTHR11088">
    <property type="entry name" value="TRNA DIMETHYLALLYLTRANSFERASE"/>
    <property type="match status" value="1"/>
</dbReference>
<dbReference type="Pfam" id="PF01715">
    <property type="entry name" value="IPPT"/>
    <property type="match status" value="1"/>
</dbReference>
<dbReference type="PANTHER" id="PTHR11088:SF60">
    <property type="entry name" value="TRNA DIMETHYLALLYLTRANSFERASE"/>
    <property type="match status" value="1"/>
</dbReference>
<dbReference type="HOGENOM" id="CLU_032616_0_1_10"/>
<comment type="similarity">
    <text evidence="3 10 13">Belongs to the IPP transferase family.</text>
</comment>
<feature type="region of interest" description="Interaction with substrate tRNA" evidence="10">
    <location>
        <begin position="176"/>
        <end position="180"/>
    </location>
</feature>
<feature type="binding site" evidence="10">
    <location>
        <begin position="27"/>
        <end position="34"/>
    </location>
    <ligand>
        <name>ATP</name>
        <dbReference type="ChEBI" id="CHEBI:30616"/>
    </ligand>
</feature>
<dbReference type="InterPro" id="IPR027417">
    <property type="entry name" value="P-loop_NTPase"/>
</dbReference>
<dbReference type="NCBIfam" id="TIGR00174">
    <property type="entry name" value="miaA"/>
    <property type="match status" value="1"/>
</dbReference>
<accession>A3XRN0</accession>
<name>A3XRN0_LEEBM</name>
<dbReference type="Gene3D" id="3.40.50.300">
    <property type="entry name" value="P-loop containing nucleotide triphosphate hydrolases"/>
    <property type="match status" value="1"/>
</dbReference>
<comment type="catalytic activity">
    <reaction evidence="9 10 11">
        <text>adenosine(37) in tRNA + dimethylallyl diphosphate = N(6)-dimethylallyladenosine(37) in tRNA + diphosphate</text>
        <dbReference type="Rhea" id="RHEA:26482"/>
        <dbReference type="Rhea" id="RHEA-COMP:10162"/>
        <dbReference type="Rhea" id="RHEA-COMP:10375"/>
        <dbReference type="ChEBI" id="CHEBI:33019"/>
        <dbReference type="ChEBI" id="CHEBI:57623"/>
        <dbReference type="ChEBI" id="CHEBI:74411"/>
        <dbReference type="ChEBI" id="CHEBI:74415"/>
        <dbReference type="EC" id="2.5.1.75"/>
    </reaction>
</comment>
<dbReference type="RefSeq" id="WP_009780012.1">
    <property type="nucleotide sequence ID" value="NZ_CH672395.1"/>
</dbReference>
<dbReference type="GO" id="GO:0052381">
    <property type="term" value="F:tRNA dimethylallyltransferase activity"/>
    <property type="evidence" value="ECO:0007669"/>
    <property type="project" value="UniProtKB-UniRule"/>
</dbReference>
<evidence type="ECO:0000256" key="11">
    <source>
        <dbReference type="RuleBase" id="RU003783"/>
    </source>
</evidence>
<organism evidence="14 15">
    <name type="scientific">Leeuwenhoekiella blandensis (strain CECT 7118 / CCUG 51940 / KCTC 22103 / MED217)</name>
    <name type="common">Flavobacterium sp. (strain MED217)</name>
    <dbReference type="NCBI Taxonomy" id="398720"/>
    <lineage>
        <taxon>Bacteria</taxon>
        <taxon>Pseudomonadati</taxon>
        <taxon>Bacteroidota</taxon>
        <taxon>Flavobacteriia</taxon>
        <taxon>Flavobacteriales</taxon>
        <taxon>Flavobacteriaceae</taxon>
        <taxon>Leeuwenhoekiella</taxon>
    </lineage>
</organism>
<dbReference type="InterPro" id="IPR039657">
    <property type="entry name" value="Dimethylallyltransferase"/>
</dbReference>
<keyword evidence="4 10" id="KW-0808">Transferase</keyword>
<evidence type="ECO:0000256" key="13">
    <source>
        <dbReference type="RuleBase" id="RU003785"/>
    </source>
</evidence>
<dbReference type="Proteomes" id="UP000001601">
    <property type="component" value="Unassembled WGS sequence"/>
</dbReference>
<feature type="site" description="Interaction with substrate tRNA" evidence="10">
    <location>
        <position position="140"/>
    </location>
</feature>
<evidence type="ECO:0000313" key="15">
    <source>
        <dbReference type="Proteomes" id="UP000001601"/>
    </source>
</evidence>
<dbReference type="SUPFAM" id="SSF52540">
    <property type="entry name" value="P-loop containing nucleoside triphosphate hydrolases"/>
    <property type="match status" value="1"/>
</dbReference>
<reference evidence="14 15" key="1">
    <citation type="journal article" date="2007" name="Nature">
        <title>Light stimulates growth of proteorhodopsin-containing marine Flavobacteria.</title>
        <authorList>
            <person name="Gomez-Consarnau L."/>
            <person name="Gonzalez J.M."/>
            <person name="Coll-Llado M."/>
            <person name="Gourdon P."/>
            <person name="Pascher T."/>
            <person name="Neutze R."/>
            <person name="Pedros-Alio C."/>
            <person name="Pinhassi J."/>
        </authorList>
    </citation>
    <scope>NUCLEOTIDE SEQUENCE [LARGE SCALE GENOMIC DNA]</scope>
    <source>
        <strain evidence="14 15">MED217</strain>
    </source>
</reference>
<evidence type="ECO:0000256" key="12">
    <source>
        <dbReference type="RuleBase" id="RU003784"/>
    </source>
</evidence>
<comment type="cofactor">
    <cofactor evidence="1 10">
        <name>Mg(2+)</name>
        <dbReference type="ChEBI" id="CHEBI:18420"/>
    </cofactor>
</comment>
<evidence type="ECO:0000256" key="3">
    <source>
        <dbReference type="ARBA" id="ARBA00005842"/>
    </source>
</evidence>
<evidence type="ECO:0000256" key="8">
    <source>
        <dbReference type="ARBA" id="ARBA00022842"/>
    </source>
</evidence>
<comment type="function">
    <text evidence="2 10 12">Catalyzes the transfer of a dimethylallyl group onto the adenine at position 37 in tRNAs that read codons beginning with uridine, leading to the formation of N6-(dimethylallyl)adenosine (i(6)A).</text>
</comment>
<sequence>MSKLPQGKSQSINPSSGANKLLIAVVGPTAIGKTALGIKLANYFNTEILSADSRQFFKEMTIGTAVPDEEELAAATHHFIQHISIEEEYNVGLFEQEAIQKLEQLFKKHDVVIMVGGSGLYVDAVINGLDKFPDVDPEIRTSLLAQLEADGIEALQRQLQTLDPEHYEKIDLHNKQRLVRALEICIGTGKPYSSFLAKNTIKRPFQTLKIGLQADRQLIYDRINRRVDLMIKKGLIAEAEALYPKKELNALQTVGYRELFSYFAEDFDLETAIEEIKKNTRRFAKRQLTWYRKDESIVWFEYDTPFEEIVKVINN</sequence>
<dbReference type="EC" id="2.5.1.75" evidence="10"/>
<dbReference type="EMBL" id="AANC01000013">
    <property type="protein sequence ID" value="EAQ47799.1"/>
    <property type="molecule type" value="Genomic_DNA"/>
</dbReference>
<protein>
    <recommendedName>
        <fullName evidence="10">tRNA dimethylallyltransferase</fullName>
        <ecNumber evidence="10">2.5.1.75</ecNumber>
    </recommendedName>
    <alternativeName>
        <fullName evidence="10">Dimethylallyl diphosphate:tRNA dimethylallyltransferase</fullName>
        <shortName evidence="10">DMAPP:tRNA dimethylallyltransferase</shortName>
        <shortName evidence="10">DMATase</shortName>
    </alternativeName>
    <alternativeName>
        <fullName evidence="10">Isopentenyl-diphosphate:tRNA isopentenyltransferase</fullName>
        <shortName evidence="10">IPP transferase</shortName>
        <shortName evidence="10">IPPT</shortName>
        <shortName evidence="10">IPTase</shortName>
    </alternativeName>
</protein>
<dbReference type="AlphaFoldDB" id="A3XRN0"/>
<dbReference type="eggNOG" id="COG0324">
    <property type="taxonomic scope" value="Bacteria"/>
</dbReference>
<keyword evidence="5 10" id="KW-0819">tRNA processing</keyword>
<dbReference type="InterPro" id="IPR018022">
    <property type="entry name" value="IPT"/>
</dbReference>
<comment type="caution">
    <text evidence="10">Lacks conserved residue(s) required for the propagation of feature annotation.</text>
</comment>
<dbReference type="GO" id="GO:0005524">
    <property type="term" value="F:ATP binding"/>
    <property type="evidence" value="ECO:0007669"/>
    <property type="project" value="UniProtKB-UniRule"/>
</dbReference>
<evidence type="ECO:0000256" key="10">
    <source>
        <dbReference type="HAMAP-Rule" id="MF_00185"/>
    </source>
</evidence>
<feature type="binding site" evidence="10">
    <location>
        <begin position="29"/>
        <end position="34"/>
    </location>
    <ligand>
        <name>substrate</name>
    </ligand>
</feature>
<dbReference type="OrthoDB" id="9776390at2"/>
<evidence type="ECO:0000256" key="6">
    <source>
        <dbReference type="ARBA" id="ARBA00022741"/>
    </source>
</evidence>
<dbReference type="Gene3D" id="1.10.20.140">
    <property type="match status" value="1"/>
</dbReference>
<proteinExistence type="inferred from homology"/>